<reference evidence="1" key="2">
    <citation type="journal article" date="2015" name="Data Brief">
        <title>Shoot transcriptome of the giant reed, Arundo donax.</title>
        <authorList>
            <person name="Barrero R.A."/>
            <person name="Guerrero F.D."/>
            <person name="Moolhuijzen P."/>
            <person name="Goolsby J.A."/>
            <person name="Tidwell J."/>
            <person name="Bellgard S.E."/>
            <person name="Bellgard M.I."/>
        </authorList>
    </citation>
    <scope>NUCLEOTIDE SEQUENCE</scope>
    <source>
        <tissue evidence="1">Shoot tissue taken approximately 20 cm above the soil surface</tissue>
    </source>
</reference>
<dbReference type="AlphaFoldDB" id="A0A0A9AKZ4"/>
<sequence length="48" mass="5518">MTDRSVLLMRWRREKRKKMIEFVAAAVDCCNTCDKTTAAKLVAISRSL</sequence>
<evidence type="ECO:0000313" key="1">
    <source>
        <dbReference type="EMBL" id="JAD52374.1"/>
    </source>
</evidence>
<organism evidence="1">
    <name type="scientific">Arundo donax</name>
    <name type="common">Giant reed</name>
    <name type="synonym">Donax arundinaceus</name>
    <dbReference type="NCBI Taxonomy" id="35708"/>
    <lineage>
        <taxon>Eukaryota</taxon>
        <taxon>Viridiplantae</taxon>
        <taxon>Streptophyta</taxon>
        <taxon>Embryophyta</taxon>
        <taxon>Tracheophyta</taxon>
        <taxon>Spermatophyta</taxon>
        <taxon>Magnoliopsida</taxon>
        <taxon>Liliopsida</taxon>
        <taxon>Poales</taxon>
        <taxon>Poaceae</taxon>
        <taxon>PACMAD clade</taxon>
        <taxon>Arundinoideae</taxon>
        <taxon>Arundineae</taxon>
        <taxon>Arundo</taxon>
    </lineage>
</organism>
<dbReference type="EMBL" id="GBRH01245521">
    <property type="protein sequence ID" value="JAD52374.1"/>
    <property type="molecule type" value="Transcribed_RNA"/>
</dbReference>
<accession>A0A0A9AKZ4</accession>
<name>A0A0A9AKZ4_ARUDO</name>
<reference evidence="1" key="1">
    <citation type="submission" date="2014-09" db="EMBL/GenBank/DDBJ databases">
        <authorList>
            <person name="Magalhaes I.L.F."/>
            <person name="Oliveira U."/>
            <person name="Santos F.R."/>
            <person name="Vidigal T.H.D.A."/>
            <person name="Brescovit A.D."/>
            <person name="Santos A.J."/>
        </authorList>
    </citation>
    <scope>NUCLEOTIDE SEQUENCE</scope>
    <source>
        <tissue evidence="1">Shoot tissue taken approximately 20 cm above the soil surface</tissue>
    </source>
</reference>
<protein>
    <submittedName>
        <fullName evidence="1">Uncharacterized protein</fullName>
    </submittedName>
</protein>
<proteinExistence type="predicted"/>